<dbReference type="Pfam" id="PF00924">
    <property type="entry name" value="MS_channel_2nd"/>
    <property type="match status" value="3"/>
</dbReference>
<feature type="region of interest" description="Disordered" evidence="9">
    <location>
        <begin position="888"/>
        <end position="937"/>
    </location>
</feature>
<feature type="compositionally biased region" description="Polar residues" evidence="9">
    <location>
        <begin position="904"/>
        <end position="927"/>
    </location>
</feature>
<reference evidence="12" key="1">
    <citation type="submission" date="2022-12" db="EMBL/GenBank/DDBJ databases">
        <title>Draft genome assemblies for two species of Escallonia (Escalloniales).</title>
        <authorList>
            <person name="Chanderbali A."/>
            <person name="Dervinis C."/>
            <person name="Anghel I."/>
            <person name="Soltis D."/>
            <person name="Soltis P."/>
            <person name="Zapata F."/>
        </authorList>
    </citation>
    <scope>NUCLEOTIDE SEQUENCE</scope>
    <source>
        <strain evidence="12">UCBG92.1500</strain>
        <tissue evidence="12">Leaf</tissue>
    </source>
</reference>
<feature type="transmembrane region" description="Helical" evidence="10">
    <location>
        <begin position="995"/>
        <end position="1023"/>
    </location>
</feature>
<feature type="transmembrane region" description="Helical" evidence="10">
    <location>
        <begin position="2073"/>
        <end position="2096"/>
    </location>
</feature>
<feature type="compositionally biased region" description="Basic and acidic residues" evidence="9">
    <location>
        <begin position="1943"/>
        <end position="1952"/>
    </location>
</feature>
<feature type="transmembrane region" description="Helical" evidence="10">
    <location>
        <begin position="1691"/>
        <end position="1714"/>
    </location>
</feature>
<dbReference type="GO" id="GO:0050982">
    <property type="term" value="P:detection of mechanical stimulus"/>
    <property type="evidence" value="ECO:0007669"/>
    <property type="project" value="UniProtKB-ARBA"/>
</dbReference>
<feature type="transmembrane region" description="Helical" evidence="10">
    <location>
        <begin position="205"/>
        <end position="223"/>
    </location>
</feature>
<comment type="subcellular location">
    <subcellularLocation>
        <location evidence="1">Membrane</location>
        <topology evidence="1">Multi-pass membrane protein</topology>
    </subcellularLocation>
</comment>
<feature type="transmembrane region" description="Helical" evidence="10">
    <location>
        <begin position="603"/>
        <end position="626"/>
    </location>
</feature>
<feature type="transmembrane region" description="Helical" evidence="10">
    <location>
        <begin position="1035"/>
        <end position="1060"/>
    </location>
</feature>
<evidence type="ECO:0000256" key="10">
    <source>
        <dbReference type="SAM" id="Phobius"/>
    </source>
</evidence>
<feature type="transmembrane region" description="Helical" evidence="10">
    <location>
        <begin position="170"/>
        <end position="193"/>
    </location>
</feature>
<dbReference type="InterPro" id="IPR010920">
    <property type="entry name" value="LSM_dom_sf"/>
</dbReference>
<dbReference type="GO" id="GO:0005886">
    <property type="term" value="C:plasma membrane"/>
    <property type="evidence" value="ECO:0007669"/>
    <property type="project" value="UniProtKB-ARBA"/>
</dbReference>
<dbReference type="FunFam" id="2.30.30.60:FF:000003">
    <property type="entry name" value="Predicted mechanosensitive ion channel"/>
    <property type="match status" value="3"/>
</dbReference>
<feature type="transmembrane region" description="Helical" evidence="10">
    <location>
        <begin position="2041"/>
        <end position="2061"/>
    </location>
</feature>
<dbReference type="PANTHER" id="PTHR31618:SF7">
    <property type="entry name" value="MECHANOSENSITIVE ION CHANNEL PROTEIN"/>
    <property type="match status" value="1"/>
</dbReference>
<dbReference type="InterPro" id="IPR006685">
    <property type="entry name" value="MscS_channel_2nd"/>
</dbReference>
<evidence type="ECO:0000256" key="2">
    <source>
        <dbReference type="ARBA" id="ARBA00008017"/>
    </source>
</evidence>
<feature type="domain" description="Mechanosensitive ion channel MscS" evidence="11">
    <location>
        <begin position="622"/>
        <end position="680"/>
    </location>
</feature>
<feature type="transmembrane region" description="Helical" evidence="10">
    <location>
        <begin position="1072"/>
        <end position="1092"/>
    </location>
</feature>
<feature type="transmembrane region" description="Helical" evidence="10">
    <location>
        <begin position="571"/>
        <end position="591"/>
    </location>
</feature>
<dbReference type="InterPro" id="IPR023408">
    <property type="entry name" value="MscS_beta-dom_sf"/>
</dbReference>
<dbReference type="SUPFAM" id="SSF50182">
    <property type="entry name" value="Sm-like ribonucleoproteins"/>
    <property type="match status" value="3"/>
</dbReference>
<evidence type="ECO:0000256" key="3">
    <source>
        <dbReference type="ARBA" id="ARBA00022448"/>
    </source>
</evidence>
<evidence type="ECO:0000313" key="12">
    <source>
        <dbReference type="EMBL" id="KAK2975963.1"/>
    </source>
</evidence>
<protein>
    <recommendedName>
        <fullName evidence="11">Mechanosensitive ion channel MscS domain-containing protein</fullName>
    </recommendedName>
</protein>
<comment type="similarity">
    <text evidence="2">Belongs to the MscS (TC 1.A.23) family.</text>
</comment>
<evidence type="ECO:0000256" key="6">
    <source>
        <dbReference type="ARBA" id="ARBA00023065"/>
    </source>
</evidence>
<feature type="region of interest" description="Disordered" evidence="9">
    <location>
        <begin position="1933"/>
        <end position="1956"/>
    </location>
</feature>
<dbReference type="Gene3D" id="2.30.30.60">
    <property type="match status" value="3"/>
</dbReference>
<gene>
    <name evidence="12" type="ORF">RJ640_012994</name>
</gene>
<dbReference type="InterPro" id="IPR016688">
    <property type="entry name" value="MscS-like_plants/fungi"/>
</dbReference>
<feature type="compositionally biased region" description="Polar residues" evidence="9">
    <location>
        <begin position="118"/>
        <end position="143"/>
    </location>
</feature>
<feature type="transmembrane region" description="Helical" evidence="10">
    <location>
        <begin position="244"/>
        <end position="271"/>
    </location>
</feature>
<accession>A0AA88QTE5</accession>
<feature type="non-terminal residue" evidence="12">
    <location>
        <position position="1"/>
    </location>
</feature>
<feature type="transmembrane region" description="Helical" evidence="10">
    <location>
        <begin position="962"/>
        <end position="983"/>
    </location>
</feature>
<evidence type="ECO:0000256" key="4">
    <source>
        <dbReference type="ARBA" id="ARBA00022692"/>
    </source>
</evidence>
<feature type="transmembrane region" description="Helical" evidence="10">
    <location>
        <begin position="291"/>
        <end position="317"/>
    </location>
</feature>
<feature type="transmembrane region" description="Helical" evidence="10">
    <location>
        <begin position="1812"/>
        <end position="1834"/>
    </location>
</feature>
<dbReference type="Proteomes" id="UP001187471">
    <property type="component" value="Unassembled WGS sequence"/>
</dbReference>
<feature type="region of interest" description="Disordered" evidence="9">
    <location>
        <begin position="98"/>
        <end position="153"/>
    </location>
</feature>
<keyword evidence="8" id="KW-0407">Ion channel</keyword>
<evidence type="ECO:0000256" key="5">
    <source>
        <dbReference type="ARBA" id="ARBA00022989"/>
    </source>
</evidence>
<keyword evidence="5 10" id="KW-1133">Transmembrane helix</keyword>
<feature type="transmembrane region" description="Helical" evidence="10">
    <location>
        <begin position="1317"/>
        <end position="1340"/>
    </location>
</feature>
<feature type="transmembrane region" description="Helical" evidence="10">
    <location>
        <begin position="1285"/>
        <end position="1305"/>
    </location>
</feature>
<dbReference type="PANTHER" id="PTHR31618">
    <property type="entry name" value="MECHANOSENSITIVE ION CHANNEL PROTEIN 5"/>
    <property type="match status" value="1"/>
</dbReference>
<name>A0AA88QTE5_9ASTE</name>
<evidence type="ECO:0000313" key="13">
    <source>
        <dbReference type="Proteomes" id="UP001187471"/>
    </source>
</evidence>
<comment type="caution">
    <text evidence="12">The sequence shown here is derived from an EMBL/GenBank/DDBJ whole genome shotgun (WGS) entry which is preliminary data.</text>
</comment>
<dbReference type="GO" id="GO:0006820">
    <property type="term" value="P:monoatomic anion transport"/>
    <property type="evidence" value="ECO:0007669"/>
    <property type="project" value="TreeGrafter"/>
</dbReference>
<keyword evidence="6" id="KW-0406">Ion transport</keyword>
<dbReference type="EMBL" id="JAVXUO010002134">
    <property type="protein sequence ID" value="KAK2975963.1"/>
    <property type="molecule type" value="Genomic_DNA"/>
</dbReference>
<feature type="domain" description="Mechanosensitive ion channel MscS" evidence="11">
    <location>
        <begin position="2092"/>
        <end position="2150"/>
    </location>
</feature>
<feature type="transmembrane region" description="Helical" evidence="10">
    <location>
        <begin position="1726"/>
        <end position="1754"/>
    </location>
</feature>
<feature type="transmembrane region" description="Helical" evidence="10">
    <location>
        <begin position="1775"/>
        <end position="1792"/>
    </location>
</feature>
<feature type="region of interest" description="Disordered" evidence="9">
    <location>
        <begin position="1625"/>
        <end position="1651"/>
    </location>
</feature>
<organism evidence="12 13">
    <name type="scientific">Escallonia rubra</name>
    <dbReference type="NCBI Taxonomy" id="112253"/>
    <lineage>
        <taxon>Eukaryota</taxon>
        <taxon>Viridiplantae</taxon>
        <taxon>Streptophyta</taxon>
        <taxon>Embryophyta</taxon>
        <taxon>Tracheophyta</taxon>
        <taxon>Spermatophyta</taxon>
        <taxon>Magnoliopsida</taxon>
        <taxon>eudicotyledons</taxon>
        <taxon>Gunneridae</taxon>
        <taxon>Pentapetalae</taxon>
        <taxon>asterids</taxon>
        <taxon>campanulids</taxon>
        <taxon>Escalloniales</taxon>
        <taxon>Escalloniaceae</taxon>
        <taxon>Escallonia</taxon>
    </lineage>
</organism>
<evidence type="ECO:0000256" key="1">
    <source>
        <dbReference type="ARBA" id="ARBA00004141"/>
    </source>
</evidence>
<keyword evidence="4 10" id="KW-0812">Transmembrane</keyword>
<proteinExistence type="inferred from homology"/>
<sequence length="2268" mass="256347">VLRAAEGMEAEEETSSGTNDVVVLISAGKEEGLEKLKQGGDSQSLETFEPEYTMQSLASPSSLEVKKLDPAENKVLDKLVTRRRSLARSCSYLKPASRLVEPPRVSSSPKSDDPPNMASYSPTGRVNASSTPSDNASPGPTSPSRRRAEASDEEEVILHKDKILRVQMKGMMLVLELVAFVCIVGFLIASLVFDRLKHRMILSLQIWKWCVLVVLCLCGRLITGRLTDFLAFLVRKRILPYQNVLFFAFSVSARIFIWLGLVLLAWGLLIYRGVDRPKETTRILDYVTRALASSLIGATLWMAKTLLLKIFAASFLIKRFFDRIQDIIFQQYVIVTLSGPPFMDYADRTGSFKQQRRVADGDAIGMKKQIISAWTMGMLIRIVTDSKWKTFVYMVDDESDGQKEKVISSAEEAERAACIIFRNVAKPGSRYIDDEDLSRFMMIDEVDLMLVMFEGAAATRKITQSSLIDWMLGRGEKYWSRYQFLPLVAQSGRGRVSTKKNQRYIDDEDLARFMKTEEVDRTLLMFEGAAATRKIASSSLINWMISVYNGRKYLAHSLSDTSTGIRELNKVVSGIVFVLIVIVWLLLMGLATTKVLVFISSQLLLVVFVFGNTCTKAFEGIIFIFVMHPFDVGDRCLIDGVQLAVEEINIMATIFLREDNEKIYYPNSVLATKTISNFNRSPDMNDSVEFAIDVSTSDESIAALEADMKAYANSILLYLRSKPEHWCPSFNMRMKGLEDNNMKMVLSVTHTMNFQDYRARICRRSELAFRLKKTCEELGIKCHLIVRLTEGMEGREAVEETSGTSDVVVLIPAGAEEGSENFKQGGDSQGLETFEPEKRMQALTSPSSLEIEKLDPAENKVLDRSVTRRRSLARSGTYLKPASRLVEPPFVSSSPKADDPPNMASYSPTGRVNASNAPRDSASTAPSTPLMASPRRSKVSDEEEVILHKEGKLRVKMKGMMLVLERIAFVCLMGFLIASLVFDRLKNRMIWSLEIWKWCVLVVLSLCGRLITGWLTCVLAFLVKRKRLPYMNILFFAYSTSARIFIWLGLVLAAWGLLIYRGVDRPKETTRILNYVTRALASSLIGATMWMAKTLLLKSLAASFPIKRFFGRIQEIVFQQYVIETLSGLPVMEYYGTPGIFKLPEKLAGGKAIDVARLVKTKEENISAWTMGMLIRVVTSSKWTTFSYTLDESDGPAEKEITSAEEAVRVAHTIFWNVAKPGCRILGAQGAEVVKNELESLDKSPQEVMETLQPDSRDVNAYNRRIYLLHSLNDTRTGITELNRVVSWVVFILIVIVWLLLMGLATTKVLVFISSQLVLLVFVFGNTCTKVFEGIIFVFVMHPFDVGDRCLIDGVQLVVEEINIMATIFLREDNEKIYYPNSVLATKTISNFNRSPDMSDYLEFAIDVSTSDESIAALEADIEAYLSNKPEHWCPSFNLRMKGLEDNNMKMVLSVTHTMNFQDYRERTSRRSNLACRLKKAFEELSIKCYRYSRLQRVGKEWMKMLNNNEVVVMISNAEESSKSGKQSEASISSETPDSVSYSFSNYLKVEPPIAQIPELRKRMSSTVEITRLSPSKVPEESPGRRRSFARSANSKSKSRLVEPSYHSSWKLDDDNTQTVELSSPYVKSPNIASPSSKVSASTPKDNASTAPITPKTPLMASLRMGGEDANEVYKAGVVQLDEKEGKKISVVIWIEWIAFVCILGFLICSLLIERLRDCKIWSLEIWKWCALVLVIFCGRLVTGWLTSILVFLLERNFLLKEKVLYFVFSLKTSFRVFIWLGLILLAWVLLIDRGVKRSKETIKVLNYITRGIASSLIGAALWMVKTLLVKVLAASFHVKRFFDRIQENIFHQYILQTLSGPPFLKRKDKSGSSRSTGQLNLKRVNKEKQVEKEESIDVGKLHKMKREKVSAWTIGGLVKVIRSSGLSTITGALDERSDDEQSEPKEKKITNEPEAEAAAHRTFKNVAKPGYEYIDEEDLLQFLNMEEVDNVLEMFAGEVEKGKIKKASFCNWVINIYNERKYLALSLNDTKTAIEELNRVVSTIVFVLIIIVWLLLMGIATTQVLLVVSSQLLLLVFMFGNTCKTAFEAMVFVFIMHPFDIGDRCVIDGVQMLVEEMNILTTIFLRYDNEMIYYPNSVLATKPISNFNRSPEMGDAVEFSVDVSTTAESIEALKARIKGYLESKPQLWQPAFSLRIKEIEDLNKMKMGLGLSHTMNFQNFGEKSDRRSDLLFELKKIFEDLGIKYHLLPQEVHIRYLDSAAPKTISR</sequence>
<evidence type="ECO:0000256" key="7">
    <source>
        <dbReference type="ARBA" id="ARBA00023136"/>
    </source>
</evidence>
<dbReference type="GO" id="GO:0008381">
    <property type="term" value="F:mechanosensitive monoatomic ion channel activity"/>
    <property type="evidence" value="ECO:0007669"/>
    <property type="project" value="TreeGrafter"/>
</dbReference>
<evidence type="ECO:0000256" key="9">
    <source>
        <dbReference type="SAM" id="MobiDB-lite"/>
    </source>
</evidence>
<evidence type="ECO:0000259" key="11">
    <source>
        <dbReference type="Pfam" id="PF00924"/>
    </source>
</evidence>
<keyword evidence="7 10" id="KW-0472">Membrane</keyword>
<evidence type="ECO:0000256" key="8">
    <source>
        <dbReference type="ARBA" id="ARBA00023303"/>
    </source>
</evidence>
<keyword evidence="3" id="KW-0813">Transport</keyword>
<feature type="domain" description="Mechanosensitive ion channel MscS" evidence="11">
    <location>
        <begin position="1331"/>
        <end position="1394"/>
    </location>
</feature>
<keyword evidence="13" id="KW-1185">Reference proteome</keyword>
<feature type="compositionally biased region" description="Polar residues" evidence="9">
    <location>
        <begin position="1631"/>
        <end position="1651"/>
    </location>
</feature>
<feature type="region of interest" description="Disordered" evidence="9">
    <location>
        <begin position="1565"/>
        <end position="1610"/>
    </location>
</feature>